<gene>
    <name evidence="1" type="ORF">GCM10009765_43380</name>
</gene>
<comment type="caution">
    <text evidence="1">The sequence shown here is derived from an EMBL/GenBank/DDBJ whole genome shotgun (WGS) entry which is preliminary data.</text>
</comment>
<evidence type="ECO:0000313" key="1">
    <source>
        <dbReference type="EMBL" id="GAA1689334.1"/>
    </source>
</evidence>
<dbReference type="EMBL" id="BAAANY010000017">
    <property type="protein sequence ID" value="GAA1689334.1"/>
    <property type="molecule type" value="Genomic_DNA"/>
</dbReference>
<organism evidence="1 2">
    <name type="scientific">Fodinicola feengrottensis</name>
    <dbReference type="NCBI Taxonomy" id="435914"/>
    <lineage>
        <taxon>Bacteria</taxon>
        <taxon>Bacillati</taxon>
        <taxon>Actinomycetota</taxon>
        <taxon>Actinomycetes</taxon>
        <taxon>Mycobacteriales</taxon>
        <taxon>Fodinicola</taxon>
    </lineage>
</organism>
<reference evidence="2" key="1">
    <citation type="journal article" date="2019" name="Int. J. Syst. Evol. Microbiol.">
        <title>The Global Catalogue of Microorganisms (GCM) 10K type strain sequencing project: providing services to taxonomists for standard genome sequencing and annotation.</title>
        <authorList>
            <consortium name="The Broad Institute Genomics Platform"/>
            <consortium name="The Broad Institute Genome Sequencing Center for Infectious Disease"/>
            <person name="Wu L."/>
            <person name="Ma J."/>
        </authorList>
    </citation>
    <scope>NUCLEOTIDE SEQUENCE [LARGE SCALE GENOMIC DNA]</scope>
    <source>
        <strain evidence="2">JCM 14718</strain>
    </source>
</reference>
<name>A0ABN2HK70_9ACTN</name>
<protein>
    <submittedName>
        <fullName evidence="1">Uncharacterized protein</fullName>
    </submittedName>
</protein>
<dbReference type="Proteomes" id="UP001500618">
    <property type="component" value="Unassembled WGS sequence"/>
</dbReference>
<accession>A0ABN2HK70</accession>
<sequence length="65" mass="7148">MGDAAAGVAARTANMVVNAPIDASAAEIFPTAFIVLSIMIHHRCTWDVRPLWHSQMWMPQEGGIW</sequence>
<keyword evidence="2" id="KW-1185">Reference proteome</keyword>
<evidence type="ECO:0000313" key="2">
    <source>
        <dbReference type="Proteomes" id="UP001500618"/>
    </source>
</evidence>
<proteinExistence type="predicted"/>